<dbReference type="STRING" id="47500.AF333_24310"/>
<evidence type="ECO:0000313" key="1">
    <source>
        <dbReference type="EMBL" id="KON98094.1"/>
    </source>
</evidence>
<dbReference type="OrthoDB" id="1679631at2"/>
<dbReference type="EMBL" id="FNED01000001">
    <property type="protein sequence ID" value="SDI04340.1"/>
    <property type="molecule type" value="Genomic_DNA"/>
</dbReference>
<gene>
    <name evidence="1" type="ORF">AF333_24310</name>
    <name evidence="2" type="ORF">SAMN04487909_101340</name>
</gene>
<dbReference type="Pfam" id="PF14097">
    <property type="entry name" value="SpoVAE"/>
    <property type="match status" value="1"/>
</dbReference>
<evidence type="ECO:0000313" key="4">
    <source>
        <dbReference type="Proteomes" id="UP000182836"/>
    </source>
</evidence>
<evidence type="ECO:0000313" key="2">
    <source>
        <dbReference type="EMBL" id="SDI04340.1"/>
    </source>
</evidence>
<name>A0A0D1XQ61_ANEMI</name>
<dbReference type="AlphaFoldDB" id="A0A0D1XQ61"/>
<dbReference type="Proteomes" id="UP000037269">
    <property type="component" value="Unassembled WGS sequence"/>
</dbReference>
<proteinExistence type="predicted"/>
<dbReference type="EMBL" id="LGUG01000004">
    <property type="protein sequence ID" value="KON98094.1"/>
    <property type="molecule type" value="Genomic_DNA"/>
</dbReference>
<dbReference type="RefSeq" id="WP_043068023.1">
    <property type="nucleotide sequence ID" value="NZ_BJOA01000001.1"/>
</dbReference>
<protein>
    <submittedName>
        <fullName evidence="1">Stage V sporulation protein AE</fullName>
    </submittedName>
</protein>
<accession>A0A0D1XQ61</accession>
<keyword evidence="3" id="KW-1185">Reference proteome</keyword>
<reference evidence="1 3" key="1">
    <citation type="submission" date="2015-07" db="EMBL/GenBank/DDBJ databases">
        <title>Fjat-14205 dsm 2895.</title>
        <authorList>
            <person name="Liu B."/>
            <person name="Wang J."/>
            <person name="Zhu Y."/>
            <person name="Liu G."/>
            <person name="Chen Q."/>
            <person name="Chen Z."/>
            <person name="Lan J."/>
            <person name="Che J."/>
            <person name="Ge C."/>
            <person name="Shi H."/>
            <person name="Pan Z."/>
            <person name="Liu X."/>
        </authorList>
    </citation>
    <scope>NUCLEOTIDE SEQUENCE [LARGE SCALE GENOMIC DNA]</scope>
    <source>
        <strain evidence="1 3">DSM 2895</strain>
    </source>
</reference>
<evidence type="ECO:0000313" key="3">
    <source>
        <dbReference type="Proteomes" id="UP000037269"/>
    </source>
</evidence>
<dbReference type="PATRIC" id="fig|47500.12.peg.4487"/>
<dbReference type="GeneID" id="42308249"/>
<reference evidence="2 4" key="2">
    <citation type="submission" date="2016-10" db="EMBL/GenBank/DDBJ databases">
        <authorList>
            <person name="de Groot N.N."/>
        </authorList>
    </citation>
    <scope>NUCLEOTIDE SEQUENCE [LARGE SCALE GENOMIC DNA]</scope>
    <source>
        <strain evidence="2 4">DSM 2895</strain>
    </source>
</reference>
<dbReference type="Proteomes" id="UP000182836">
    <property type="component" value="Unassembled WGS sequence"/>
</dbReference>
<sequence>MENEKRLKRNIIMITDGDAAARGTVEEVARRIGGRCISRSSGNPTPLTGERIVSLIKKAQHDPVLVMFDDNGDTQMGKGEEALYYVATHPDIHVLGAIAVASRTRGALGVKVDVCIDRYGRKVNRPVNKNGFVEAGSEAYIIGDTVDVLNMLHIPVIVGIGDIGKMKGRDETCVGCPVTMAAVRFILSKNGYSLKNSRNWKNS</sequence>
<organism evidence="1 3">
    <name type="scientific">Aneurinibacillus migulanus</name>
    <name type="common">Bacillus migulanus</name>
    <dbReference type="NCBI Taxonomy" id="47500"/>
    <lineage>
        <taxon>Bacteria</taxon>
        <taxon>Bacillati</taxon>
        <taxon>Bacillota</taxon>
        <taxon>Bacilli</taxon>
        <taxon>Bacillales</taxon>
        <taxon>Paenibacillaceae</taxon>
        <taxon>Aneurinibacillus group</taxon>
        <taxon>Aneurinibacillus</taxon>
    </lineage>
</organism>
<dbReference type="InterPro" id="IPR025914">
    <property type="entry name" value="SpoVAE"/>
</dbReference>